<dbReference type="GO" id="GO:0005634">
    <property type="term" value="C:nucleus"/>
    <property type="evidence" value="ECO:0007669"/>
    <property type="project" value="TreeGrafter"/>
</dbReference>
<reference evidence="5" key="1">
    <citation type="submission" date="2021-05" db="EMBL/GenBank/DDBJ databases">
        <authorList>
            <person name="Tigano A."/>
        </authorList>
    </citation>
    <scope>NUCLEOTIDE SEQUENCE</scope>
</reference>
<dbReference type="Gene3D" id="3.40.50.1010">
    <property type="entry name" value="5'-nuclease"/>
    <property type="match status" value="1"/>
</dbReference>
<feature type="region of interest" description="Disordered" evidence="3">
    <location>
        <begin position="1"/>
        <end position="31"/>
    </location>
</feature>
<dbReference type="InterPro" id="IPR029060">
    <property type="entry name" value="PIN-like_dom_sf"/>
</dbReference>
<dbReference type="PANTHER" id="PTHR16161">
    <property type="entry name" value="TRANSCRIPTIONAL PROTEIN SWT1"/>
    <property type="match status" value="1"/>
</dbReference>
<evidence type="ECO:0000256" key="3">
    <source>
        <dbReference type="SAM" id="MobiDB-lite"/>
    </source>
</evidence>
<feature type="compositionally biased region" description="Polar residues" evidence="3">
    <location>
        <begin position="338"/>
        <end position="347"/>
    </location>
</feature>
<feature type="compositionally biased region" description="Low complexity" evidence="3">
    <location>
        <begin position="266"/>
        <end position="285"/>
    </location>
</feature>
<name>A0A8S4A8X4_9TELE</name>
<feature type="compositionally biased region" description="Polar residues" evidence="3">
    <location>
        <begin position="147"/>
        <end position="157"/>
    </location>
</feature>
<feature type="compositionally biased region" description="Basic and acidic residues" evidence="3">
    <location>
        <begin position="187"/>
        <end position="200"/>
    </location>
</feature>
<feature type="region of interest" description="Disordered" evidence="3">
    <location>
        <begin position="244"/>
        <end position="285"/>
    </location>
</feature>
<feature type="region of interest" description="Disordered" evidence="3">
    <location>
        <begin position="330"/>
        <end position="353"/>
    </location>
</feature>
<dbReference type="OrthoDB" id="548295at2759"/>
<evidence type="ECO:0000313" key="5">
    <source>
        <dbReference type="EMBL" id="CAG5863660.1"/>
    </source>
</evidence>
<organism evidence="5 6">
    <name type="scientific">Menidia menidia</name>
    <name type="common">Atlantic silverside</name>
    <dbReference type="NCBI Taxonomy" id="238744"/>
    <lineage>
        <taxon>Eukaryota</taxon>
        <taxon>Metazoa</taxon>
        <taxon>Chordata</taxon>
        <taxon>Craniata</taxon>
        <taxon>Vertebrata</taxon>
        <taxon>Euteleostomi</taxon>
        <taxon>Actinopterygii</taxon>
        <taxon>Neopterygii</taxon>
        <taxon>Teleostei</taxon>
        <taxon>Neoteleostei</taxon>
        <taxon>Acanthomorphata</taxon>
        <taxon>Ovalentaria</taxon>
        <taxon>Atherinomorphae</taxon>
        <taxon>Atheriniformes</taxon>
        <taxon>Atherinopsidae</taxon>
        <taxon>Menidiinae</taxon>
        <taxon>Menidia</taxon>
    </lineage>
</organism>
<dbReference type="CDD" id="cd18727">
    <property type="entry name" value="PIN_Swt1-like"/>
    <property type="match status" value="1"/>
</dbReference>
<feature type="compositionally biased region" description="Polar residues" evidence="3">
    <location>
        <begin position="205"/>
        <end position="222"/>
    </location>
</feature>
<gene>
    <name evidence="5" type="ORF">MMEN_LOCUS1439</name>
</gene>
<proteinExistence type="inferred from homology"/>
<dbReference type="Pfam" id="PF13638">
    <property type="entry name" value="PIN_4"/>
    <property type="match status" value="1"/>
</dbReference>
<comment type="similarity">
    <text evidence="1">Belongs to the SWT1 family.</text>
</comment>
<feature type="compositionally biased region" description="Basic residues" evidence="3">
    <location>
        <begin position="76"/>
        <end position="90"/>
    </location>
</feature>
<sequence length="981" mass="110184">MNPSERPLLSARKRGEERLSPPHGHSHRRCKCGHAEYEEDEKVLCRSELKRKEHVKRHESYTKEQPKNFKDDSRTTHSRKFKAPVYRQHKTQVVEQEAVCERDRPSRNKSVSVAFRDKNSSGREKKYHSAKDITATESKAVEKTKSRPFNTNNTASLPQKREQTSKQRSDKKSSEFKRRQMSPSLDSTEHENQKEGEQRWESIGVESSPTGNDSCTTKTQETDSSFINHYVESRNRQLFKEMCESHEQKKMKSKNRSSTDTKHIPASISEASSSSVPQTTSESNSNVLKNVSGTCVSNTSASISTGQPLTALKQMLSQKFVPFKFKIPKKVRPRPHTGENSDATSTDCKVKHGNTLSVPQDLLRKVEQKIARQARSCLDVTPNIPSEKQDKKSSSFGRVPPTDDAKAEPEYDQMQVAVELNLARSEKRLEVNLTQSYGELTCMDIDSPEEAPKDTPCRLPCQQDLILVLDTNILLSHLDYVKKITFHGLGALGFPVVLIPWVVLQELDSLKRGRGLSGSVAHLASPAISYIYNALKSREPYLWGQSMQQAAESSYGLNAENNDDRVLQCCLQYRNMYPECALILCTNDKNLCSKALLSGVRALSKSDLQAEIEKSRHNVLQDFQAPVLPHVSSQISSPVLSRSTTPAPLCEEKACLSVGVLEKDGKQTSEGDNGETKRKLSRCLSELEECLRDVLSDVLEQEMKAAYENLWLEIIHIKPPWTLQDALKCLKKHWIAVFGQVAPRRMLETVLNLINFFNSGERVDSRKTLAALQEAKELVKAFWKSSNHVPRAISAMEKIFTELQPEQHQSVVQETFAGDVIMNDDEDKRLAPSHVSPQEVWAMFENIWSTVYQTSLEVFKALGFDPHTMHAALPVGGPSPPEDALACLNKLSSVVSQLLQAFSSVLLSAPGLEEVQTLLSIIRSNKIVNEDSRLTAKDLLDCFSQSDYREKLRVGGSQLMELKAALDRCVQATGEHFHLGT</sequence>
<evidence type="ECO:0000256" key="2">
    <source>
        <dbReference type="ARBA" id="ARBA00074620"/>
    </source>
</evidence>
<dbReference type="SMART" id="SM00670">
    <property type="entry name" value="PINc"/>
    <property type="match status" value="1"/>
</dbReference>
<dbReference type="InterPro" id="IPR002716">
    <property type="entry name" value="PIN_dom"/>
</dbReference>
<feature type="region of interest" description="Disordered" evidence="3">
    <location>
        <begin position="377"/>
        <end position="409"/>
    </location>
</feature>
<feature type="compositionally biased region" description="Basic and acidic residues" evidence="3">
    <location>
        <begin position="115"/>
        <end position="131"/>
    </location>
</feature>
<accession>A0A8S4A8X4</accession>
<protein>
    <recommendedName>
        <fullName evidence="2">Transcriptional protein SWT1</fullName>
    </recommendedName>
</protein>
<feature type="compositionally biased region" description="Basic and acidic residues" evidence="3">
    <location>
        <begin position="47"/>
        <end position="75"/>
    </location>
</feature>
<dbReference type="FunFam" id="3.40.50.1010:FF:000012">
    <property type="entry name" value="SWT1, RNA endoribonuclease homolog"/>
    <property type="match status" value="1"/>
</dbReference>
<evidence type="ECO:0000313" key="6">
    <source>
        <dbReference type="Proteomes" id="UP000677803"/>
    </source>
</evidence>
<dbReference type="InterPro" id="IPR052626">
    <property type="entry name" value="SWT1_Regulator"/>
</dbReference>
<dbReference type="SUPFAM" id="SSF88723">
    <property type="entry name" value="PIN domain-like"/>
    <property type="match status" value="1"/>
</dbReference>
<dbReference type="PANTHER" id="PTHR16161:SF0">
    <property type="entry name" value="TRANSCRIPTIONAL PROTEIN SWT1"/>
    <property type="match status" value="1"/>
</dbReference>
<evidence type="ECO:0000259" key="4">
    <source>
        <dbReference type="SMART" id="SM00670"/>
    </source>
</evidence>
<dbReference type="EMBL" id="CAJRST010000002">
    <property type="protein sequence ID" value="CAG5863660.1"/>
    <property type="molecule type" value="Genomic_DNA"/>
</dbReference>
<evidence type="ECO:0000256" key="1">
    <source>
        <dbReference type="ARBA" id="ARBA00060839"/>
    </source>
</evidence>
<feature type="compositionally biased region" description="Basic and acidic residues" evidence="3">
    <location>
        <begin position="159"/>
        <end position="178"/>
    </location>
</feature>
<comment type="caution">
    <text evidence="5">The sequence shown here is derived from an EMBL/GenBank/DDBJ whole genome shotgun (WGS) entry which is preliminary data.</text>
</comment>
<keyword evidence="6" id="KW-1185">Reference proteome</keyword>
<feature type="region of interest" description="Disordered" evidence="3">
    <location>
        <begin position="47"/>
        <end position="222"/>
    </location>
</feature>
<feature type="domain" description="PIN" evidence="4">
    <location>
        <begin position="465"/>
        <end position="593"/>
    </location>
</feature>
<dbReference type="Proteomes" id="UP000677803">
    <property type="component" value="Unassembled WGS sequence"/>
</dbReference>
<dbReference type="AlphaFoldDB" id="A0A8S4A8X4"/>